<keyword evidence="1" id="KW-1133">Transmembrane helix</keyword>
<dbReference type="RefSeq" id="WP_191170175.1">
    <property type="nucleotide sequence ID" value="NZ_JACXZS010000001.1"/>
</dbReference>
<evidence type="ECO:0000313" key="2">
    <source>
        <dbReference type="EMBL" id="MBD3940565.1"/>
    </source>
</evidence>
<feature type="transmembrane region" description="Helical" evidence="1">
    <location>
        <begin position="30"/>
        <end position="56"/>
    </location>
</feature>
<keyword evidence="1" id="KW-0472">Membrane</keyword>
<accession>A0ABR8NIP3</accession>
<name>A0ABR8NIP3_9MICO</name>
<keyword evidence="1" id="KW-0812">Transmembrane</keyword>
<feature type="transmembrane region" description="Helical" evidence="1">
    <location>
        <begin position="84"/>
        <end position="102"/>
    </location>
</feature>
<dbReference type="InterPro" id="IPR006938">
    <property type="entry name" value="DUF624"/>
</dbReference>
<dbReference type="EMBL" id="JACXZS010000001">
    <property type="protein sequence ID" value="MBD3940565.1"/>
    <property type="molecule type" value="Genomic_DNA"/>
</dbReference>
<feature type="transmembrane region" description="Helical" evidence="1">
    <location>
        <begin position="157"/>
        <end position="177"/>
    </location>
</feature>
<evidence type="ECO:0000256" key="1">
    <source>
        <dbReference type="SAM" id="Phobius"/>
    </source>
</evidence>
<dbReference type="Pfam" id="PF04854">
    <property type="entry name" value="DUF624"/>
    <property type="match status" value="1"/>
</dbReference>
<comment type="caution">
    <text evidence="2">The sequence shown here is derived from an EMBL/GenBank/DDBJ whole genome shotgun (WGS) entry which is preliminary data.</text>
</comment>
<reference evidence="2 3" key="1">
    <citation type="submission" date="2020-09" db="EMBL/GenBank/DDBJ databases">
        <title>Isolation and identification of active actinomycetes.</title>
        <authorList>
            <person name="Li X."/>
        </authorList>
    </citation>
    <scope>NUCLEOTIDE SEQUENCE [LARGE SCALE GENOMIC DNA]</scope>
    <source>
        <strain evidence="2 3">NEAU-LLC</strain>
    </source>
</reference>
<gene>
    <name evidence="2" type="ORF">IF188_02485</name>
</gene>
<keyword evidence="3" id="KW-1185">Reference proteome</keyword>
<dbReference type="Proteomes" id="UP000598426">
    <property type="component" value="Unassembled WGS sequence"/>
</dbReference>
<sequence>MTDSATPVATWALRAHAVFDWIWWIALMNLLWWVFAVAGLIVVGVVPASVAAAGLIRRRLRGEVFPVLRTFAAEWRRELWRSNAAVGVGAVVTALLAVNVVGRLGAGAIAEPLGILSVAALVAAFAITAVAVPMYAHYDLPLRAYLFTAGRWAARNVLHVVLLLLGAVAVAGVGSILPGVVPFFAVGAWLTLSTVLCIAFFTANDRALAEREAAASTAP</sequence>
<feature type="transmembrane region" description="Helical" evidence="1">
    <location>
        <begin position="183"/>
        <end position="203"/>
    </location>
</feature>
<organism evidence="2 3">
    <name type="scientific">Microbacterium helvum</name>
    <dbReference type="NCBI Taxonomy" id="2773713"/>
    <lineage>
        <taxon>Bacteria</taxon>
        <taxon>Bacillati</taxon>
        <taxon>Actinomycetota</taxon>
        <taxon>Actinomycetes</taxon>
        <taxon>Micrococcales</taxon>
        <taxon>Microbacteriaceae</taxon>
        <taxon>Microbacterium</taxon>
    </lineage>
</organism>
<evidence type="ECO:0000313" key="3">
    <source>
        <dbReference type="Proteomes" id="UP000598426"/>
    </source>
</evidence>
<feature type="transmembrane region" description="Helical" evidence="1">
    <location>
        <begin position="114"/>
        <end position="136"/>
    </location>
</feature>
<proteinExistence type="predicted"/>
<protein>
    <submittedName>
        <fullName evidence="2">DUF624 domain-containing protein</fullName>
    </submittedName>
</protein>